<dbReference type="EMBL" id="JAWPEI010000010">
    <property type="protein sequence ID" value="KAK4713341.1"/>
    <property type="molecule type" value="Genomic_DNA"/>
</dbReference>
<keyword evidence="3" id="KW-1185">Reference proteome</keyword>
<name>A0AAV9KJ65_9SOLN</name>
<proteinExistence type="predicted"/>
<evidence type="ECO:0000313" key="3">
    <source>
        <dbReference type="Proteomes" id="UP001311915"/>
    </source>
</evidence>
<dbReference type="Proteomes" id="UP001311915">
    <property type="component" value="Unassembled WGS sequence"/>
</dbReference>
<protein>
    <recommendedName>
        <fullName evidence="1">Zinc knuckle CX2CX4HX4C domain-containing protein</fullName>
    </recommendedName>
</protein>
<sequence length="208" mass="23787">MADEITDRLDKFILTEEEKDSIEIDLQDIMSSMENCEVSLLGKVIADKQVSVLGLKNTNDAGLGKSCWSESLTGREESFSVCFSIQRRHEKVWNISLHWISYEVGSKIGHALGGTSDVAIPENGSKDGRHICLKWKINKDGVEEKWVEFRFENLPYVCYYYGILGHIEKSCILCEEYVQNGNVKRDQFGIWMRAESHRFVGNNPKTTR</sequence>
<comment type="caution">
    <text evidence="2">The sequence shown here is derived from an EMBL/GenBank/DDBJ whole genome shotgun (WGS) entry which is preliminary data.</text>
</comment>
<feature type="domain" description="Zinc knuckle CX2CX4HX4C" evidence="1">
    <location>
        <begin position="135"/>
        <end position="171"/>
    </location>
</feature>
<dbReference type="AlphaFoldDB" id="A0AAV9KJ65"/>
<gene>
    <name evidence="2" type="ORF">R3W88_019248</name>
</gene>
<accession>A0AAV9KJ65</accession>
<evidence type="ECO:0000313" key="2">
    <source>
        <dbReference type="EMBL" id="KAK4713341.1"/>
    </source>
</evidence>
<dbReference type="InterPro" id="IPR025836">
    <property type="entry name" value="Zn_knuckle_CX2CX4HX4C"/>
</dbReference>
<evidence type="ECO:0000259" key="1">
    <source>
        <dbReference type="Pfam" id="PF14392"/>
    </source>
</evidence>
<reference evidence="2 3" key="1">
    <citation type="submission" date="2023-10" db="EMBL/GenBank/DDBJ databases">
        <title>Genome-Wide Identification Analysis in wild type Solanum Pinnatisectum Reveals Some Genes Defensing Phytophthora Infestans.</title>
        <authorList>
            <person name="Sun C."/>
        </authorList>
    </citation>
    <scope>NUCLEOTIDE SEQUENCE [LARGE SCALE GENOMIC DNA]</scope>
    <source>
        <strain evidence="2">LQN</strain>
        <tissue evidence="2">Leaf</tissue>
    </source>
</reference>
<organism evidence="2 3">
    <name type="scientific">Solanum pinnatisectum</name>
    <name type="common">tansyleaf nightshade</name>
    <dbReference type="NCBI Taxonomy" id="50273"/>
    <lineage>
        <taxon>Eukaryota</taxon>
        <taxon>Viridiplantae</taxon>
        <taxon>Streptophyta</taxon>
        <taxon>Embryophyta</taxon>
        <taxon>Tracheophyta</taxon>
        <taxon>Spermatophyta</taxon>
        <taxon>Magnoliopsida</taxon>
        <taxon>eudicotyledons</taxon>
        <taxon>Gunneridae</taxon>
        <taxon>Pentapetalae</taxon>
        <taxon>asterids</taxon>
        <taxon>lamiids</taxon>
        <taxon>Solanales</taxon>
        <taxon>Solanaceae</taxon>
        <taxon>Solanoideae</taxon>
        <taxon>Solaneae</taxon>
        <taxon>Solanum</taxon>
    </lineage>
</organism>
<dbReference type="Pfam" id="PF14392">
    <property type="entry name" value="zf-CCHC_4"/>
    <property type="match status" value="1"/>
</dbReference>